<protein>
    <submittedName>
        <fullName evidence="1">RNA-directed DNA polymerase from transposon X-element</fullName>
    </submittedName>
</protein>
<reference evidence="1" key="1">
    <citation type="submission" date="2020-04" db="EMBL/GenBank/DDBJ databases">
        <authorList>
            <person name="Alioto T."/>
            <person name="Alioto T."/>
            <person name="Gomez Garrido J."/>
        </authorList>
    </citation>
    <scope>NUCLEOTIDE SEQUENCE</scope>
    <source>
        <strain evidence="1">A484AB</strain>
    </source>
</reference>
<evidence type="ECO:0000313" key="1">
    <source>
        <dbReference type="EMBL" id="CAB4004586.1"/>
    </source>
</evidence>
<keyword evidence="1" id="KW-0808">Transferase</keyword>
<keyword evidence="2" id="KW-1185">Reference proteome</keyword>
<dbReference type="PANTHER" id="PTHR33776:SF4">
    <property type="entry name" value="ENDONUCLEASE_EXONUCLEASE_PHOSPHATASE DOMAIN-CONTAINING PROTEIN"/>
    <property type="match status" value="1"/>
</dbReference>
<proteinExistence type="predicted"/>
<comment type="caution">
    <text evidence="1">The sequence shown here is derived from an EMBL/GenBank/DDBJ whole genome shotgun (WGS) entry which is preliminary data.</text>
</comment>
<dbReference type="AlphaFoldDB" id="A0A6S7HIX9"/>
<dbReference type="Gene3D" id="3.60.10.10">
    <property type="entry name" value="Endonuclease/exonuclease/phosphatase"/>
    <property type="match status" value="1"/>
</dbReference>
<dbReference type="Proteomes" id="UP001152795">
    <property type="component" value="Unassembled WGS sequence"/>
</dbReference>
<dbReference type="SUPFAM" id="SSF56219">
    <property type="entry name" value="DNase I-like"/>
    <property type="match status" value="1"/>
</dbReference>
<organism evidence="1 2">
    <name type="scientific">Paramuricea clavata</name>
    <name type="common">Red gorgonian</name>
    <name type="synonym">Violescent sea-whip</name>
    <dbReference type="NCBI Taxonomy" id="317549"/>
    <lineage>
        <taxon>Eukaryota</taxon>
        <taxon>Metazoa</taxon>
        <taxon>Cnidaria</taxon>
        <taxon>Anthozoa</taxon>
        <taxon>Octocorallia</taxon>
        <taxon>Malacalcyonacea</taxon>
        <taxon>Plexauridae</taxon>
        <taxon>Paramuricea</taxon>
    </lineage>
</organism>
<name>A0A6S7HIX9_PARCT</name>
<accession>A0A6S7HIX9</accession>
<sequence length="359" mass="40915">MYVIVLNNKQTILSIHAIIVINFSPLQALPANKPAIDPQKSSSTPQNSIISSELVSISSRLSYIWISTRDTILRKCSLSSNHHYGLQFQINNNLHLLLWILLSGDVAINPGPGSKYFRCLFFNAQSTTKLPVGTYNDAHSHYPSLCSDLPSGLRITQWNLRSLAPRINNTKLDEIKLILKDPGSETHILGVTESWLDESIDDTCIKINGYTHERSDRSSKTLPIDKHHAGGIIVYVKEDIPYFRRNDLESINVESIWLQLCPPNSPAHLICVAYRCPEYTISQWIENFEMQLNKAYVEGHQLTIMGDFNIDVSKNTSDSQCWLESMGDLHLHHADCYRINKSYRKYINTSRSRIYIRPT</sequence>
<dbReference type="EMBL" id="CACRXK020004943">
    <property type="protein sequence ID" value="CAB4004586.1"/>
    <property type="molecule type" value="Genomic_DNA"/>
</dbReference>
<keyword evidence="1" id="KW-0548">Nucleotidyltransferase</keyword>
<keyword evidence="1" id="KW-0695">RNA-directed DNA polymerase</keyword>
<dbReference type="GO" id="GO:0003964">
    <property type="term" value="F:RNA-directed DNA polymerase activity"/>
    <property type="evidence" value="ECO:0007669"/>
    <property type="project" value="UniProtKB-KW"/>
</dbReference>
<dbReference type="OrthoDB" id="8059033at2759"/>
<gene>
    <name evidence="1" type="ORF">PACLA_8A040545</name>
</gene>
<dbReference type="InterPro" id="IPR036691">
    <property type="entry name" value="Endo/exonu/phosph_ase_sf"/>
</dbReference>
<dbReference type="PANTHER" id="PTHR33776">
    <property type="entry name" value="ENDO/EXONUCLEASE/PHOSPHATASE DOMAIN-CONTAINING PROTEIN"/>
    <property type="match status" value="1"/>
</dbReference>
<evidence type="ECO:0000313" key="2">
    <source>
        <dbReference type="Proteomes" id="UP001152795"/>
    </source>
</evidence>